<organism evidence="6 7">
    <name type="scientific">Photobacterium aphoticum</name>
    <dbReference type="NCBI Taxonomy" id="754436"/>
    <lineage>
        <taxon>Bacteria</taxon>
        <taxon>Pseudomonadati</taxon>
        <taxon>Pseudomonadota</taxon>
        <taxon>Gammaproteobacteria</taxon>
        <taxon>Vibrionales</taxon>
        <taxon>Vibrionaceae</taxon>
        <taxon>Photobacterium</taxon>
    </lineage>
</organism>
<proteinExistence type="inferred from homology"/>
<gene>
    <name evidence="6" type="ORF">JCM19237_6501</name>
</gene>
<dbReference type="PANTHER" id="PTHR47892">
    <property type="entry name" value="UNIVERSAL STRESS PROTEIN E"/>
    <property type="match status" value="1"/>
</dbReference>
<evidence type="ECO:0000313" key="7">
    <source>
        <dbReference type="Proteomes" id="UP000029227"/>
    </source>
</evidence>
<dbReference type="Proteomes" id="UP000029227">
    <property type="component" value="Unassembled WGS sequence"/>
</dbReference>
<comment type="function">
    <text evidence="4">Required for resistance to DNA-damaging agents.</text>
</comment>
<comment type="caution">
    <text evidence="6">The sequence shown here is derived from an EMBL/GenBank/DDBJ whole genome shotgun (WGS) entry which is preliminary data.</text>
</comment>
<evidence type="ECO:0000256" key="1">
    <source>
        <dbReference type="ARBA" id="ARBA00004496"/>
    </source>
</evidence>
<evidence type="ECO:0000256" key="4">
    <source>
        <dbReference type="ARBA" id="ARBA00037131"/>
    </source>
</evidence>
<protein>
    <submittedName>
        <fullName evidence="6">Universal stress protein E</fullName>
    </submittedName>
</protein>
<dbReference type="Pfam" id="PF00582">
    <property type="entry name" value="Usp"/>
    <property type="match status" value="1"/>
</dbReference>
<feature type="domain" description="UspA" evidence="5">
    <location>
        <begin position="4"/>
        <end position="73"/>
    </location>
</feature>
<sequence length="112" mass="12975">MTKYKNILVVADPAQDKQPALSRAVQIARMSDDVSITIFLAIYDFSYEMTSMLSADERQAMRRGVVMQREAWIKDIIRPYVEDGIKIDITVVWHNRLMKRPLLKSLASTTIW</sequence>
<reference evidence="6 7" key="1">
    <citation type="journal article" date="2014" name="Genome Announc.">
        <title>Draft Genome Sequences of Two Vibrionaceae Species, Vibrio ponticus C121 and Photobacterium aphoticum C119, Isolated as Coral Reef Microbiota.</title>
        <authorList>
            <person name="Al-saari N."/>
            <person name="Meirelles P.M."/>
            <person name="Mino S."/>
            <person name="Suda W."/>
            <person name="Oshima K."/>
            <person name="Hattori M."/>
            <person name="Ohkuma M."/>
            <person name="Thompson F.L."/>
            <person name="Gomez-Gil B."/>
            <person name="Sawabe T."/>
            <person name="Sawabe T."/>
        </authorList>
    </citation>
    <scope>NUCLEOTIDE SEQUENCE [LARGE SCALE GENOMIC DNA]</scope>
    <source>
        <strain evidence="6 7">JCM 19237</strain>
    </source>
</reference>
<name>A0A090R7K8_9GAMM</name>
<dbReference type="PANTHER" id="PTHR47892:SF1">
    <property type="entry name" value="UNIVERSAL STRESS PROTEIN E"/>
    <property type="match status" value="1"/>
</dbReference>
<dbReference type="GO" id="GO:0005737">
    <property type="term" value="C:cytoplasm"/>
    <property type="evidence" value="ECO:0007669"/>
    <property type="project" value="UniProtKB-SubCell"/>
</dbReference>
<dbReference type="EMBL" id="BBMN01000002">
    <property type="protein sequence ID" value="GAL03607.1"/>
    <property type="molecule type" value="Genomic_DNA"/>
</dbReference>
<dbReference type="SUPFAM" id="SSF52402">
    <property type="entry name" value="Adenine nucleotide alpha hydrolases-like"/>
    <property type="match status" value="1"/>
</dbReference>
<dbReference type="InterPro" id="IPR006016">
    <property type="entry name" value="UspA"/>
</dbReference>
<keyword evidence="3" id="KW-0963">Cytoplasm</keyword>
<evidence type="ECO:0000256" key="3">
    <source>
        <dbReference type="ARBA" id="ARBA00022490"/>
    </source>
</evidence>
<evidence type="ECO:0000313" key="6">
    <source>
        <dbReference type="EMBL" id="GAL03607.1"/>
    </source>
</evidence>
<comment type="similarity">
    <text evidence="2">Belongs to the universal stress protein A family.</text>
</comment>
<accession>A0A090R7K8</accession>
<dbReference type="eggNOG" id="COG0589">
    <property type="taxonomic scope" value="Bacteria"/>
</dbReference>
<evidence type="ECO:0000259" key="5">
    <source>
        <dbReference type="Pfam" id="PF00582"/>
    </source>
</evidence>
<evidence type="ECO:0000256" key="2">
    <source>
        <dbReference type="ARBA" id="ARBA00008791"/>
    </source>
</evidence>
<dbReference type="Gene3D" id="3.40.50.12370">
    <property type="match status" value="1"/>
</dbReference>
<dbReference type="STRING" id="754436.JCM19237_6501"/>
<dbReference type="AlphaFoldDB" id="A0A090R7K8"/>
<comment type="subcellular location">
    <subcellularLocation>
        <location evidence="1">Cytoplasm</location>
    </subcellularLocation>
</comment>